<keyword evidence="3" id="KW-1185">Reference proteome</keyword>
<feature type="region of interest" description="Disordered" evidence="1">
    <location>
        <begin position="21"/>
        <end position="57"/>
    </location>
</feature>
<gene>
    <name evidence="2" type="ORF">HAX54_050835</name>
</gene>
<proteinExistence type="predicted"/>
<dbReference type="Proteomes" id="UP000823775">
    <property type="component" value="Unassembled WGS sequence"/>
</dbReference>
<evidence type="ECO:0000313" key="3">
    <source>
        <dbReference type="Proteomes" id="UP000823775"/>
    </source>
</evidence>
<dbReference type="EMBL" id="JACEIK010008952">
    <property type="protein sequence ID" value="MCE3051806.1"/>
    <property type="molecule type" value="Genomic_DNA"/>
</dbReference>
<feature type="non-terminal residue" evidence="2">
    <location>
        <position position="1"/>
    </location>
</feature>
<protein>
    <submittedName>
        <fullName evidence="2">Uncharacterized protein</fullName>
    </submittedName>
</protein>
<sequence>PILRINLAQRFEEEATTLAVIPSPPLPPQRQIDDDSMQNEGIIDHLMDMDDPPSDDK</sequence>
<feature type="compositionally biased region" description="Basic and acidic residues" evidence="1">
    <location>
        <begin position="42"/>
        <end position="57"/>
    </location>
</feature>
<accession>A0ABS8WPG9</accession>
<evidence type="ECO:0000256" key="1">
    <source>
        <dbReference type="SAM" id="MobiDB-lite"/>
    </source>
</evidence>
<name>A0ABS8WPG9_DATST</name>
<evidence type="ECO:0000313" key="2">
    <source>
        <dbReference type="EMBL" id="MCE3051806.1"/>
    </source>
</evidence>
<reference evidence="2 3" key="1">
    <citation type="journal article" date="2021" name="BMC Genomics">
        <title>Datura genome reveals duplications of psychoactive alkaloid biosynthetic genes and high mutation rate following tissue culture.</title>
        <authorList>
            <person name="Rajewski A."/>
            <person name="Carter-House D."/>
            <person name="Stajich J."/>
            <person name="Litt A."/>
        </authorList>
    </citation>
    <scope>NUCLEOTIDE SEQUENCE [LARGE SCALE GENOMIC DNA]</scope>
    <source>
        <strain evidence="2">AR-01</strain>
    </source>
</reference>
<comment type="caution">
    <text evidence="2">The sequence shown here is derived from an EMBL/GenBank/DDBJ whole genome shotgun (WGS) entry which is preliminary data.</text>
</comment>
<organism evidence="2 3">
    <name type="scientific">Datura stramonium</name>
    <name type="common">Jimsonweed</name>
    <name type="synonym">Common thornapple</name>
    <dbReference type="NCBI Taxonomy" id="4076"/>
    <lineage>
        <taxon>Eukaryota</taxon>
        <taxon>Viridiplantae</taxon>
        <taxon>Streptophyta</taxon>
        <taxon>Embryophyta</taxon>
        <taxon>Tracheophyta</taxon>
        <taxon>Spermatophyta</taxon>
        <taxon>Magnoliopsida</taxon>
        <taxon>eudicotyledons</taxon>
        <taxon>Gunneridae</taxon>
        <taxon>Pentapetalae</taxon>
        <taxon>asterids</taxon>
        <taxon>lamiids</taxon>
        <taxon>Solanales</taxon>
        <taxon>Solanaceae</taxon>
        <taxon>Solanoideae</taxon>
        <taxon>Datureae</taxon>
        <taxon>Datura</taxon>
    </lineage>
</organism>